<protein>
    <submittedName>
        <fullName evidence="6">Regulator of cell morphogenesis and NO signaling</fullName>
    </submittedName>
</protein>
<organism evidence="6 7">
    <name type="scientific">Rhodothermus profundi</name>
    <dbReference type="NCBI Taxonomy" id="633813"/>
    <lineage>
        <taxon>Bacteria</taxon>
        <taxon>Pseudomonadati</taxon>
        <taxon>Rhodothermota</taxon>
        <taxon>Rhodothermia</taxon>
        <taxon>Rhodothermales</taxon>
        <taxon>Rhodothermaceae</taxon>
        <taxon>Rhodothermus</taxon>
    </lineage>
</organism>
<dbReference type="AlphaFoldDB" id="A0A1M6UIM0"/>
<dbReference type="InterPro" id="IPR019903">
    <property type="entry name" value="RIC_family"/>
</dbReference>
<dbReference type="NCBIfam" id="TIGR03652">
    <property type="entry name" value="FeS_repair_RIC"/>
    <property type="match status" value="1"/>
</dbReference>
<gene>
    <name evidence="6" type="ORF">SAMN04488087_1722</name>
</gene>
<evidence type="ECO:0000313" key="7">
    <source>
        <dbReference type="Proteomes" id="UP000185812"/>
    </source>
</evidence>
<feature type="domain" description="Hemerythrin-like" evidence="5">
    <location>
        <begin position="81"/>
        <end position="227"/>
    </location>
</feature>
<dbReference type="STRING" id="633813.SAMN04488087_1722"/>
<dbReference type="Gene3D" id="1.20.120.520">
    <property type="entry name" value="nmb1532 protein domain like"/>
    <property type="match status" value="1"/>
</dbReference>
<keyword evidence="3" id="KW-0479">Metal-binding</keyword>
<dbReference type="Pfam" id="PF01814">
    <property type="entry name" value="Hemerythrin"/>
    <property type="match status" value="1"/>
</dbReference>
<evidence type="ECO:0000256" key="3">
    <source>
        <dbReference type="ARBA" id="ARBA00022723"/>
    </source>
</evidence>
<dbReference type="PANTHER" id="PTHR36438:SF1">
    <property type="entry name" value="IRON-SULFUR CLUSTER REPAIR PROTEIN YTFE"/>
    <property type="match status" value="1"/>
</dbReference>
<dbReference type="Pfam" id="PF04405">
    <property type="entry name" value="ScdA_N"/>
    <property type="match status" value="1"/>
</dbReference>
<evidence type="ECO:0000256" key="4">
    <source>
        <dbReference type="ARBA" id="ARBA00023004"/>
    </source>
</evidence>
<proteinExistence type="predicted"/>
<keyword evidence="2" id="KW-0963">Cytoplasm</keyword>
<comment type="subcellular location">
    <subcellularLocation>
        <location evidence="1">Cytoplasm</location>
    </subcellularLocation>
</comment>
<dbReference type="PANTHER" id="PTHR36438">
    <property type="entry name" value="IRON-SULFUR CLUSTER REPAIR PROTEIN YTFE"/>
    <property type="match status" value="1"/>
</dbReference>
<dbReference type="GO" id="GO:0046872">
    <property type="term" value="F:metal ion binding"/>
    <property type="evidence" value="ECO:0007669"/>
    <property type="project" value="UniProtKB-KW"/>
</dbReference>
<evidence type="ECO:0000256" key="2">
    <source>
        <dbReference type="ARBA" id="ARBA00022490"/>
    </source>
</evidence>
<evidence type="ECO:0000313" key="6">
    <source>
        <dbReference type="EMBL" id="SHK69027.1"/>
    </source>
</evidence>
<accession>A0A1M6UIM0</accession>
<dbReference type="GO" id="GO:0005737">
    <property type="term" value="C:cytoplasm"/>
    <property type="evidence" value="ECO:0007669"/>
    <property type="project" value="UniProtKB-SubCell"/>
</dbReference>
<name>A0A1M6UIM0_9BACT</name>
<reference evidence="7" key="1">
    <citation type="submission" date="2016-11" db="EMBL/GenBank/DDBJ databases">
        <authorList>
            <person name="Varghese N."/>
            <person name="Submissions S."/>
        </authorList>
    </citation>
    <scope>NUCLEOTIDE SEQUENCE [LARGE SCALE GENOMIC DNA]</scope>
    <source>
        <strain evidence="7">DSM 22212</strain>
    </source>
</reference>
<dbReference type="RefSeq" id="WP_072715557.1">
    <property type="nucleotide sequence ID" value="NZ_FRAU01000005.1"/>
</dbReference>
<dbReference type="InterPro" id="IPR012312">
    <property type="entry name" value="Hemerythrin-like"/>
</dbReference>
<sequence>MHPWIHQTLGELVAADERRARLFDQLGLDYCCGGSRTLEEACRARGLDPATVAAVLEALGTTEAVSEPVIDWRTQPLSNLIDHIVATHHAYLRRELPRLSALLKRVVAVHGDRNPWLREGQEVFERLKSALEAHMHCEEEMIFSRIRALEQGSTEAGLELEPLLQQAEQEHDAAGEALHRLKELSNNYQPPEGACHSFRALLAGLRALASDMHRHVHRENNILFPRARRLLAEAAA</sequence>
<dbReference type="EMBL" id="FRAU01000005">
    <property type="protein sequence ID" value="SHK69027.1"/>
    <property type="molecule type" value="Genomic_DNA"/>
</dbReference>
<keyword evidence="4" id="KW-0408">Iron</keyword>
<keyword evidence="7" id="KW-1185">Reference proteome</keyword>
<evidence type="ECO:0000259" key="5">
    <source>
        <dbReference type="Pfam" id="PF01814"/>
    </source>
</evidence>
<dbReference type="Proteomes" id="UP000185812">
    <property type="component" value="Unassembled WGS sequence"/>
</dbReference>
<evidence type="ECO:0000256" key="1">
    <source>
        <dbReference type="ARBA" id="ARBA00004496"/>
    </source>
</evidence>
<dbReference type="OrthoDB" id="9797132at2"/>